<keyword evidence="1" id="KW-0812">Transmembrane</keyword>
<feature type="transmembrane region" description="Helical" evidence="1">
    <location>
        <begin position="41"/>
        <end position="59"/>
    </location>
</feature>
<gene>
    <name evidence="2" type="ORF">PANBHIFL_00019</name>
</gene>
<name>A0A7G9YY20_9EURY</name>
<organism evidence="2">
    <name type="scientific">Candidatus Methanophagaceae archaeon ANME-1 ERB6</name>
    <dbReference type="NCBI Taxonomy" id="2759912"/>
    <lineage>
        <taxon>Archaea</taxon>
        <taxon>Methanobacteriati</taxon>
        <taxon>Methanobacteriota</taxon>
        <taxon>Stenosarchaea group</taxon>
        <taxon>Methanomicrobia</taxon>
        <taxon>Candidatus Methanophagales</taxon>
        <taxon>Candidatus Methanophagaceae</taxon>
    </lineage>
</organism>
<evidence type="ECO:0000313" key="2">
    <source>
        <dbReference type="EMBL" id="QNO52904.1"/>
    </source>
</evidence>
<accession>A0A7G9YY20</accession>
<dbReference type="EMBL" id="MT631525">
    <property type="protein sequence ID" value="QNO52904.1"/>
    <property type="molecule type" value="Genomic_DNA"/>
</dbReference>
<proteinExistence type="predicted"/>
<evidence type="ECO:0000256" key="1">
    <source>
        <dbReference type="SAM" id="Phobius"/>
    </source>
</evidence>
<protein>
    <submittedName>
        <fullName evidence="2">Uncharacterized protein</fullName>
    </submittedName>
</protein>
<keyword evidence="1" id="KW-0472">Membrane</keyword>
<sequence length="119" mass="13922">MISDKENSVDPTVQTIVEMFPEDFLRNTARETGVVERERKIDVVILFWVTTLGFGVRFLSTIRGLKRKYEEKAKTTLSISSFYDRFTPEMVDFLRKCVLHAIEFQAQQTGRVLDDKLKR</sequence>
<dbReference type="AlphaFoldDB" id="A0A7G9YY20"/>
<keyword evidence="1" id="KW-1133">Transmembrane helix</keyword>
<reference evidence="2" key="1">
    <citation type="submission" date="2020-06" db="EMBL/GenBank/DDBJ databases">
        <title>Unique genomic features of the anaerobic methanotrophic archaea.</title>
        <authorList>
            <person name="Chadwick G.L."/>
            <person name="Skennerton C.T."/>
            <person name="Laso-Perez R."/>
            <person name="Leu A.O."/>
            <person name="Speth D.R."/>
            <person name="Yu H."/>
            <person name="Morgan-Lang C."/>
            <person name="Hatzenpichler R."/>
            <person name="Goudeau D."/>
            <person name="Malmstrom R."/>
            <person name="Brazelton W.J."/>
            <person name="Woyke T."/>
            <person name="Hallam S.J."/>
            <person name="Tyson G.W."/>
            <person name="Wegener G."/>
            <person name="Boetius A."/>
            <person name="Orphan V."/>
        </authorList>
    </citation>
    <scope>NUCLEOTIDE SEQUENCE</scope>
</reference>